<organism evidence="1 2">
    <name type="scientific">Protopolystoma xenopodis</name>
    <dbReference type="NCBI Taxonomy" id="117903"/>
    <lineage>
        <taxon>Eukaryota</taxon>
        <taxon>Metazoa</taxon>
        <taxon>Spiralia</taxon>
        <taxon>Lophotrochozoa</taxon>
        <taxon>Platyhelminthes</taxon>
        <taxon>Monogenea</taxon>
        <taxon>Polyopisthocotylea</taxon>
        <taxon>Polystomatidea</taxon>
        <taxon>Polystomatidae</taxon>
        <taxon>Protopolystoma</taxon>
    </lineage>
</organism>
<comment type="caution">
    <text evidence="1">The sequence shown here is derived from an EMBL/GenBank/DDBJ whole genome shotgun (WGS) entry which is preliminary data.</text>
</comment>
<accession>A0A3S5CQD9</accession>
<gene>
    <name evidence="1" type="ORF">PXEA_LOCUS33110</name>
</gene>
<keyword evidence="2" id="KW-1185">Reference proteome</keyword>
<evidence type="ECO:0000313" key="1">
    <source>
        <dbReference type="EMBL" id="VEL39670.1"/>
    </source>
</evidence>
<protein>
    <submittedName>
        <fullName evidence="1">Uncharacterized protein</fullName>
    </submittedName>
</protein>
<sequence length="147" mass="16310">MQRAIIKFASCPRLVRIVKDQGRQHDAASGQHDAVGLLKLDFTQLAIDGLIYRTRGVSSSHACFQGKIDRVHSLNDVALEMRQTSSSQPASTCHLPVAKAAKRHAISFFSLSRQHKFCAFFNKLLIIWSSLIASSTQFTRQPVKSTA</sequence>
<proteinExistence type="predicted"/>
<name>A0A3S5CQD9_9PLAT</name>
<dbReference type="Proteomes" id="UP000784294">
    <property type="component" value="Unassembled WGS sequence"/>
</dbReference>
<evidence type="ECO:0000313" key="2">
    <source>
        <dbReference type="Proteomes" id="UP000784294"/>
    </source>
</evidence>
<dbReference type="AlphaFoldDB" id="A0A3S5CQD9"/>
<dbReference type="EMBL" id="CAAALY010262120">
    <property type="protein sequence ID" value="VEL39670.1"/>
    <property type="molecule type" value="Genomic_DNA"/>
</dbReference>
<reference evidence="1" key="1">
    <citation type="submission" date="2018-11" db="EMBL/GenBank/DDBJ databases">
        <authorList>
            <consortium name="Pathogen Informatics"/>
        </authorList>
    </citation>
    <scope>NUCLEOTIDE SEQUENCE</scope>
</reference>